<dbReference type="Proteomes" id="UP000233387">
    <property type="component" value="Unassembled WGS sequence"/>
</dbReference>
<keyword evidence="6 8" id="KW-0472">Membrane</keyword>
<keyword evidence="3 8" id="KW-0812">Transmembrane</keyword>
<name>A0A2N3I6U8_9BACT</name>
<comment type="subcellular location">
    <subcellularLocation>
        <location evidence="1">Membrane</location>
        <topology evidence="1">Multi-pass membrane protein</topology>
    </subcellularLocation>
</comment>
<dbReference type="Gene3D" id="1.20.1540.10">
    <property type="entry name" value="Rhomboid-like"/>
    <property type="match status" value="1"/>
</dbReference>
<keyword evidence="4" id="KW-0378">Hydrolase</keyword>
<dbReference type="PANTHER" id="PTHR43731">
    <property type="entry name" value="RHOMBOID PROTEASE"/>
    <property type="match status" value="1"/>
</dbReference>
<evidence type="ECO:0000259" key="10">
    <source>
        <dbReference type="Pfam" id="PF20216"/>
    </source>
</evidence>
<dbReference type="InterPro" id="IPR046483">
    <property type="entry name" value="DUF6576"/>
</dbReference>
<evidence type="ECO:0000256" key="8">
    <source>
        <dbReference type="SAM" id="Phobius"/>
    </source>
</evidence>
<comment type="caution">
    <text evidence="11">The sequence shown here is derived from an EMBL/GenBank/DDBJ whole genome shotgun (WGS) entry which is preliminary data.</text>
</comment>
<dbReference type="SUPFAM" id="SSF144091">
    <property type="entry name" value="Rhomboid-like"/>
    <property type="match status" value="1"/>
</dbReference>
<keyword evidence="5 8" id="KW-1133">Transmembrane helix</keyword>
<accession>A0A2N3I6U8</accession>
<dbReference type="GO" id="GO:0016020">
    <property type="term" value="C:membrane"/>
    <property type="evidence" value="ECO:0007669"/>
    <property type="project" value="UniProtKB-SubCell"/>
</dbReference>
<comment type="similarity">
    <text evidence="2">Belongs to the peptidase S54 family.</text>
</comment>
<evidence type="ECO:0000313" key="12">
    <source>
        <dbReference type="Proteomes" id="UP000233387"/>
    </source>
</evidence>
<feature type="transmembrane region" description="Helical" evidence="8">
    <location>
        <begin position="20"/>
        <end position="43"/>
    </location>
</feature>
<evidence type="ECO:0000256" key="1">
    <source>
        <dbReference type="ARBA" id="ARBA00004141"/>
    </source>
</evidence>
<sequence length="313" mass="35714">MTDIFADFRNAFKRDNNGVAQLIIINIVAFLLIGFLRVVLWLAGSDYIVKIGLEWLILSPDLLTFITRPWTALTYGFLHDFTDILHILFNMLMLYWMGRLVQDYIGSQRVVAIYVWGVLMGALFFLLIYNVVPRLFAFRQMVHLLGASGGVYAVMIAAATIAPNAMVLLFGIFPVRLKYIAWFMVVVSFLFLASPNTGGNAAHLGGALLGYLFIMQLRKGNDWSKPITWVLSFFRNLGNRRKPKMKVRYVKEEKVRVKTNVKSEQKKADSSQSNEYVPTQEEIDAILDKISAKGYESLTKEEKQKLFMASRKD</sequence>
<feature type="transmembrane region" description="Helical" evidence="8">
    <location>
        <begin position="84"/>
        <end position="101"/>
    </location>
</feature>
<evidence type="ECO:0000256" key="4">
    <source>
        <dbReference type="ARBA" id="ARBA00022801"/>
    </source>
</evidence>
<reference evidence="11 12" key="1">
    <citation type="submission" date="2017-06" db="EMBL/GenBank/DDBJ databases">
        <title>Raineya orbicola gen. nov., sp. nov. a slightly thermophilic bacterium of the phylum Bacteroidetes and the description of Raineyaceae fam. nov.</title>
        <authorList>
            <person name="Albuquerque L."/>
            <person name="Polonia A.R.M."/>
            <person name="Barroso C."/>
            <person name="Froufe H.J.C."/>
            <person name="Lage O."/>
            <person name="Lobo-Da-Cunha A."/>
            <person name="Egas C."/>
            <person name="Da Costa M.S."/>
        </authorList>
    </citation>
    <scope>NUCLEOTIDE SEQUENCE [LARGE SCALE GENOMIC DNA]</scope>
    <source>
        <strain evidence="11 12">SPSPC-11</strain>
    </source>
</reference>
<dbReference type="InterPro" id="IPR035952">
    <property type="entry name" value="Rhomboid-like_sf"/>
</dbReference>
<evidence type="ECO:0000256" key="5">
    <source>
        <dbReference type="ARBA" id="ARBA00022989"/>
    </source>
</evidence>
<dbReference type="InterPro" id="IPR050925">
    <property type="entry name" value="Rhomboid_protease_S54"/>
</dbReference>
<dbReference type="PANTHER" id="PTHR43731:SF14">
    <property type="entry name" value="PRESENILIN-ASSOCIATED RHOMBOID-LIKE PROTEIN, MITOCHONDRIAL"/>
    <property type="match status" value="1"/>
</dbReference>
<gene>
    <name evidence="11" type="ORF">Rain11_2514</name>
</gene>
<dbReference type="AlphaFoldDB" id="A0A2N3I6U8"/>
<evidence type="ECO:0000256" key="6">
    <source>
        <dbReference type="ARBA" id="ARBA00023136"/>
    </source>
</evidence>
<feature type="region of interest" description="Disordered" evidence="7">
    <location>
        <begin position="260"/>
        <end position="279"/>
    </location>
</feature>
<protein>
    <submittedName>
        <fullName evidence="11">Rhomboid family</fullName>
    </submittedName>
</protein>
<feature type="domain" description="DUF6576" evidence="10">
    <location>
        <begin position="279"/>
        <end position="310"/>
    </location>
</feature>
<dbReference type="Pfam" id="PF01694">
    <property type="entry name" value="Rhomboid"/>
    <property type="match status" value="1"/>
</dbReference>
<organism evidence="11 12">
    <name type="scientific">Raineya orbicola</name>
    <dbReference type="NCBI Taxonomy" id="2016530"/>
    <lineage>
        <taxon>Bacteria</taxon>
        <taxon>Pseudomonadati</taxon>
        <taxon>Bacteroidota</taxon>
        <taxon>Cytophagia</taxon>
        <taxon>Cytophagales</taxon>
        <taxon>Raineyaceae</taxon>
        <taxon>Raineya</taxon>
    </lineage>
</organism>
<feature type="transmembrane region" description="Helical" evidence="8">
    <location>
        <begin position="179"/>
        <end position="195"/>
    </location>
</feature>
<dbReference type="OrthoDB" id="680602at2"/>
<evidence type="ECO:0000313" key="11">
    <source>
        <dbReference type="EMBL" id="PKQ66030.1"/>
    </source>
</evidence>
<evidence type="ECO:0000256" key="7">
    <source>
        <dbReference type="SAM" id="MobiDB-lite"/>
    </source>
</evidence>
<evidence type="ECO:0000259" key="9">
    <source>
        <dbReference type="Pfam" id="PF01694"/>
    </source>
</evidence>
<feature type="compositionally biased region" description="Basic and acidic residues" evidence="7">
    <location>
        <begin position="260"/>
        <end position="269"/>
    </location>
</feature>
<proteinExistence type="inferred from homology"/>
<feature type="transmembrane region" description="Helical" evidence="8">
    <location>
        <begin position="152"/>
        <end position="172"/>
    </location>
</feature>
<feature type="transmembrane region" description="Helical" evidence="8">
    <location>
        <begin position="113"/>
        <end position="132"/>
    </location>
</feature>
<keyword evidence="12" id="KW-1185">Reference proteome</keyword>
<dbReference type="Pfam" id="PF20216">
    <property type="entry name" value="DUF6576"/>
    <property type="match status" value="1"/>
</dbReference>
<dbReference type="InterPro" id="IPR022764">
    <property type="entry name" value="Peptidase_S54_rhomboid_dom"/>
</dbReference>
<dbReference type="EMBL" id="NKXO01000056">
    <property type="protein sequence ID" value="PKQ66030.1"/>
    <property type="molecule type" value="Genomic_DNA"/>
</dbReference>
<dbReference type="RefSeq" id="WP_101359773.1">
    <property type="nucleotide sequence ID" value="NZ_NKXO01000056.1"/>
</dbReference>
<evidence type="ECO:0000256" key="2">
    <source>
        <dbReference type="ARBA" id="ARBA00009045"/>
    </source>
</evidence>
<feature type="domain" description="Peptidase S54 rhomboid" evidence="9">
    <location>
        <begin position="69"/>
        <end position="217"/>
    </location>
</feature>
<evidence type="ECO:0000256" key="3">
    <source>
        <dbReference type="ARBA" id="ARBA00022692"/>
    </source>
</evidence>
<dbReference type="GO" id="GO:0004252">
    <property type="term" value="F:serine-type endopeptidase activity"/>
    <property type="evidence" value="ECO:0007669"/>
    <property type="project" value="InterPro"/>
</dbReference>